<keyword evidence="4" id="KW-0560">Oxidoreductase</keyword>
<organism evidence="7 8">
    <name type="scientific">Streptomyces spiralis</name>
    <dbReference type="NCBI Taxonomy" id="66376"/>
    <lineage>
        <taxon>Bacteria</taxon>
        <taxon>Bacillati</taxon>
        <taxon>Actinomycetota</taxon>
        <taxon>Actinomycetes</taxon>
        <taxon>Kitasatosporales</taxon>
        <taxon>Streptomycetaceae</taxon>
        <taxon>Streptomyces</taxon>
    </lineage>
</organism>
<keyword evidence="3" id="KW-0479">Metal-binding</keyword>
<keyword evidence="8" id="KW-1185">Reference proteome</keyword>
<dbReference type="InterPro" id="IPR008335">
    <property type="entry name" value="Mopterin_OxRdtase_euk"/>
</dbReference>
<evidence type="ECO:0000256" key="4">
    <source>
        <dbReference type="ARBA" id="ARBA00023002"/>
    </source>
</evidence>
<dbReference type="RefSeq" id="WP_229903700.1">
    <property type="nucleotide sequence ID" value="NZ_BNBC01000023.1"/>
</dbReference>
<accession>A0A919A416</accession>
<dbReference type="AlphaFoldDB" id="A0A919A416"/>
<comment type="cofactor">
    <cofactor evidence="1">
        <name>Mo-molybdopterin</name>
        <dbReference type="ChEBI" id="CHEBI:71302"/>
    </cofactor>
</comment>
<dbReference type="GO" id="GO:0008482">
    <property type="term" value="F:sulfite oxidase activity"/>
    <property type="evidence" value="ECO:0007669"/>
    <property type="project" value="TreeGrafter"/>
</dbReference>
<dbReference type="PANTHER" id="PTHR19372:SF7">
    <property type="entry name" value="SULFITE OXIDASE, MITOCHONDRIAL"/>
    <property type="match status" value="1"/>
</dbReference>
<comment type="caution">
    <text evidence="7">The sequence shown here is derived from an EMBL/GenBank/DDBJ whole genome shotgun (WGS) entry which is preliminary data.</text>
</comment>
<evidence type="ECO:0000259" key="6">
    <source>
        <dbReference type="Pfam" id="PF03404"/>
    </source>
</evidence>
<name>A0A919A416_9ACTN</name>
<evidence type="ECO:0000256" key="1">
    <source>
        <dbReference type="ARBA" id="ARBA00001924"/>
    </source>
</evidence>
<dbReference type="InterPro" id="IPR036374">
    <property type="entry name" value="OxRdtase_Mopterin-bd_sf"/>
</dbReference>
<dbReference type="Pfam" id="PF03404">
    <property type="entry name" value="Mo-co_dimer"/>
    <property type="match status" value="1"/>
</dbReference>
<dbReference type="GO" id="GO:0043546">
    <property type="term" value="F:molybdopterin cofactor binding"/>
    <property type="evidence" value="ECO:0007669"/>
    <property type="project" value="TreeGrafter"/>
</dbReference>
<keyword evidence="2" id="KW-0500">Molybdenum</keyword>
<evidence type="ECO:0000256" key="3">
    <source>
        <dbReference type="ARBA" id="ARBA00022723"/>
    </source>
</evidence>
<dbReference type="GO" id="GO:0020037">
    <property type="term" value="F:heme binding"/>
    <property type="evidence" value="ECO:0007669"/>
    <property type="project" value="TreeGrafter"/>
</dbReference>
<dbReference type="Pfam" id="PF00174">
    <property type="entry name" value="Oxidored_molyb"/>
    <property type="match status" value="1"/>
</dbReference>
<dbReference type="EMBL" id="BNBC01000023">
    <property type="protein sequence ID" value="GHE85436.1"/>
    <property type="molecule type" value="Genomic_DNA"/>
</dbReference>
<dbReference type="GO" id="GO:0030151">
    <property type="term" value="F:molybdenum ion binding"/>
    <property type="evidence" value="ECO:0007669"/>
    <property type="project" value="InterPro"/>
</dbReference>
<dbReference type="Gene3D" id="3.90.420.10">
    <property type="entry name" value="Oxidoreductase, molybdopterin-binding domain"/>
    <property type="match status" value="1"/>
</dbReference>
<dbReference type="SUPFAM" id="SSF81296">
    <property type="entry name" value="E set domains"/>
    <property type="match status" value="1"/>
</dbReference>
<dbReference type="PANTHER" id="PTHR19372">
    <property type="entry name" value="SULFITE REDUCTASE"/>
    <property type="match status" value="1"/>
</dbReference>
<evidence type="ECO:0000313" key="8">
    <source>
        <dbReference type="Proteomes" id="UP000641386"/>
    </source>
</evidence>
<dbReference type="FunFam" id="3.90.420.10:FF:000002">
    <property type="entry name" value="sulfite oxidase, mitochondrial"/>
    <property type="match status" value="1"/>
</dbReference>
<dbReference type="InterPro" id="IPR014756">
    <property type="entry name" value="Ig_E-set"/>
</dbReference>
<dbReference type="Gene3D" id="2.60.40.650">
    <property type="match status" value="1"/>
</dbReference>
<evidence type="ECO:0000259" key="5">
    <source>
        <dbReference type="Pfam" id="PF00174"/>
    </source>
</evidence>
<dbReference type="InterPro" id="IPR000572">
    <property type="entry name" value="OxRdtase_Mopterin-bd_dom"/>
</dbReference>
<reference evidence="7" key="1">
    <citation type="journal article" date="2014" name="Int. J. Syst. Evol. Microbiol.">
        <title>Complete genome sequence of Corynebacterium casei LMG S-19264T (=DSM 44701T), isolated from a smear-ripened cheese.</title>
        <authorList>
            <consortium name="US DOE Joint Genome Institute (JGI-PGF)"/>
            <person name="Walter F."/>
            <person name="Albersmeier A."/>
            <person name="Kalinowski J."/>
            <person name="Ruckert C."/>
        </authorList>
    </citation>
    <scope>NUCLEOTIDE SEQUENCE</scope>
    <source>
        <strain evidence="7">JCM 3302</strain>
    </source>
</reference>
<protein>
    <submittedName>
        <fullName evidence="7">Sulfite oxidase</fullName>
    </submittedName>
</protein>
<feature type="domain" description="Oxidoreductase molybdopterin-binding" evidence="5">
    <location>
        <begin position="43"/>
        <end position="218"/>
    </location>
</feature>
<dbReference type="Proteomes" id="UP000641386">
    <property type="component" value="Unassembled WGS sequence"/>
</dbReference>
<proteinExistence type="predicted"/>
<reference evidence="7" key="2">
    <citation type="submission" date="2020-09" db="EMBL/GenBank/DDBJ databases">
        <authorList>
            <person name="Sun Q."/>
            <person name="Ohkuma M."/>
        </authorList>
    </citation>
    <scope>NUCLEOTIDE SEQUENCE</scope>
    <source>
        <strain evidence="7">JCM 3302</strain>
    </source>
</reference>
<dbReference type="PRINTS" id="PR00407">
    <property type="entry name" value="EUMOPTERIN"/>
</dbReference>
<feature type="domain" description="Moybdenum cofactor oxidoreductase dimerisation" evidence="6">
    <location>
        <begin position="247"/>
        <end position="360"/>
    </location>
</feature>
<evidence type="ECO:0000256" key="2">
    <source>
        <dbReference type="ARBA" id="ARBA00022505"/>
    </source>
</evidence>
<sequence>MNVWGKRDDMVVHEREPFNAEPPRIALAGLPETPVDTFYGRNHGPVPDIDAAAWRLRVDGLVERVLELSLDDLRARFHAAEVVATLECAGNRRAGLTEVRDIPGEAAWGAGAIATARWSGVRLADVLAAAGPAQQARHIAFAAPDVSRLADPPQPYGGSIPVGKALGPEVLLAWSMNGRPLPRVHGGPVRVVVPGWIGARSVKWLTGITAQDQPSGNYFQATAYRVLPADADPSKAGPGEGISLGPLALNCAVLSPEDGACLPSGPTEITGYALAGDDRTVARVDVSLDGGGSWVQAELDEAPGPWVWQHWRTRLTLGPGAVEVTARAWDCTAAAMPESPAQLWNPKGYANNSWDRVRLTCR</sequence>
<dbReference type="SUPFAM" id="SSF56524">
    <property type="entry name" value="Oxidoreductase molybdopterin-binding domain"/>
    <property type="match status" value="1"/>
</dbReference>
<dbReference type="InterPro" id="IPR005066">
    <property type="entry name" value="MoCF_OxRdtse_dimer"/>
</dbReference>
<dbReference type="GO" id="GO:0006790">
    <property type="term" value="P:sulfur compound metabolic process"/>
    <property type="evidence" value="ECO:0007669"/>
    <property type="project" value="TreeGrafter"/>
</dbReference>
<dbReference type="CDD" id="cd02110">
    <property type="entry name" value="SO_family_Moco_dimer"/>
    <property type="match status" value="1"/>
</dbReference>
<evidence type="ECO:0000313" key="7">
    <source>
        <dbReference type="EMBL" id="GHE85436.1"/>
    </source>
</evidence>
<gene>
    <name evidence="7" type="ORF">GCM10014715_47070</name>
</gene>